<dbReference type="Pfam" id="PF07250">
    <property type="entry name" value="Glyoxal_oxid_N"/>
    <property type="match status" value="1"/>
</dbReference>
<gene>
    <name evidence="6" type="ORF">ACFQ0F_09055</name>
</gene>
<dbReference type="InterPro" id="IPR013783">
    <property type="entry name" value="Ig-like_fold"/>
</dbReference>
<feature type="signal peptide" evidence="3">
    <location>
        <begin position="1"/>
        <end position="22"/>
    </location>
</feature>
<dbReference type="SMART" id="SM00612">
    <property type="entry name" value="Kelch"/>
    <property type="match status" value="2"/>
</dbReference>
<dbReference type="PANTHER" id="PTHR32208">
    <property type="entry name" value="SECRETED PROTEIN-RELATED"/>
    <property type="match status" value="1"/>
</dbReference>
<sequence>MQKITRNKLAPLFLVGTSLALAACGGSSSNSSSANGISARETGQSNISEPDCTTDECMKNGGFTKPFVEPFGPSSMKAMAREVADEEAAEASANPLDMLDGLLDSMGLLTSKGNLKNPLKMVPQDDRCIRNADGRPTECKPAAGSVALLEDGRVLYFNALEGTEDAEFSIFFEAGAVVTNDQTRVMSLRGRKAGWMQPTPVDGGANPDGAKSTVILPGGLTDTAGKRNNNDGALFCADLEMLADGRIMAVGGTDYYFEPGIDGPIALGLSELEGIKNARIFDPANNSWSKTGDMKNGRWYPSLTTLANGNIFVTSGVTKLIKPVYPENPLTSGRNVTESETYDFGCGTWSSNGGGGERSLPLYPRQHLLPNGYVLYNAGGQAFNPFGQSYDQALWNIVAAYSPDTNKWTDLGYAGLPLQFNKMGLDRIGSALNITNPDAAADIQSTLTGLLGSILEDPMSALSPLTDALSGDPSGTLMNAIGSGFRGSTFSIQMPLKPNEQGRYDHAEFLTGGGVLGLITVGSPGSYFPTNLSRIDRINIAEDDSMEYVSRITGNMTTPRWYGTGVLLPTGKVMVFSGADRDEVVLPGLGGPIKKSEMFDPATETWTEMATAHNPRTYHNTAMLLPDGRILIGGHSPINTAYAFSINIPGLSPNDGRDPSFEIYSPPYVFGPRPSITSAPARATHGDNLNIGVANADNIVDVVLVKRTTLTHIVDGDQRTVSLPFTRSGNTLNARMPIQKAVTPAGAYMLFVITENAKGERIPSESTSLRVTTPETTNPVCTAQPVVAQR</sequence>
<feature type="compositionally biased region" description="Low complexity" evidence="2">
    <location>
        <begin position="27"/>
        <end position="39"/>
    </location>
</feature>
<feature type="domain" description="Glyoxal oxidase N-terminal" evidence="4">
    <location>
        <begin position="487"/>
        <end position="646"/>
    </location>
</feature>
<evidence type="ECO:0000259" key="5">
    <source>
        <dbReference type="Pfam" id="PF09118"/>
    </source>
</evidence>
<name>A0ABW3HGG6_9GAMM</name>
<dbReference type="PANTHER" id="PTHR32208:SF21">
    <property type="entry name" value="LOW QUALITY PROTEIN: ALDEHYDE OXIDASE GLOX-LIKE"/>
    <property type="match status" value="1"/>
</dbReference>
<dbReference type="InterPro" id="IPR006652">
    <property type="entry name" value="Kelch_1"/>
</dbReference>
<dbReference type="InterPro" id="IPR009880">
    <property type="entry name" value="Glyoxal_oxidase_N"/>
</dbReference>
<evidence type="ECO:0000256" key="2">
    <source>
        <dbReference type="SAM" id="MobiDB-lite"/>
    </source>
</evidence>
<feature type="region of interest" description="Disordered" evidence="2">
    <location>
        <begin position="27"/>
        <end position="52"/>
    </location>
</feature>
<keyword evidence="1 3" id="KW-0732">Signal</keyword>
<dbReference type="Gene3D" id="2.60.40.10">
    <property type="entry name" value="Immunoglobulins"/>
    <property type="match status" value="1"/>
</dbReference>
<proteinExistence type="predicted"/>
<evidence type="ECO:0000313" key="6">
    <source>
        <dbReference type="EMBL" id="MFD0950531.1"/>
    </source>
</evidence>
<dbReference type="Proteomes" id="UP001597044">
    <property type="component" value="Unassembled WGS sequence"/>
</dbReference>
<dbReference type="InterPro" id="IPR011043">
    <property type="entry name" value="Gal_Oxase/kelch_b-propeller"/>
</dbReference>
<dbReference type="InterPro" id="IPR037293">
    <property type="entry name" value="Gal_Oxidase_central_sf"/>
</dbReference>
<dbReference type="SUPFAM" id="SSF81296">
    <property type="entry name" value="E set domains"/>
    <property type="match status" value="1"/>
</dbReference>
<evidence type="ECO:0000256" key="3">
    <source>
        <dbReference type="SAM" id="SignalP"/>
    </source>
</evidence>
<dbReference type="Gene3D" id="2.130.10.80">
    <property type="entry name" value="Galactose oxidase/kelch, beta-propeller"/>
    <property type="match status" value="1"/>
</dbReference>
<evidence type="ECO:0000259" key="4">
    <source>
        <dbReference type="Pfam" id="PF07250"/>
    </source>
</evidence>
<feature type="chain" id="PRO_5046597113" evidence="3">
    <location>
        <begin position="23"/>
        <end position="790"/>
    </location>
</feature>
<dbReference type="RefSeq" id="WP_379071320.1">
    <property type="nucleotide sequence ID" value="NZ_JBHTIT010000001.1"/>
</dbReference>
<dbReference type="SUPFAM" id="SSF50965">
    <property type="entry name" value="Galactose oxidase, central domain"/>
    <property type="match status" value="1"/>
</dbReference>
<dbReference type="EMBL" id="JBHTIT010000001">
    <property type="protein sequence ID" value="MFD0950531.1"/>
    <property type="molecule type" value="Genomic_DNA"/>
</dbReference>
<organism evidence="6 7">
    <name type="scientific">Paraperlucidibaca wandonensis</name>
    <dbReference type="NCBI Taxonomy" id="1268273"/>
    <lineage>
        <taxon>Bacteria</taxon>
        <taxon>Pseudomonadati</taxon>
        <taxon>Pseudomonadota</taxon>
        <taxon>Gammaproteobacteria</taxon>
        <taxon>Moraxellales</taxon>
        <taxon>Moraxellaceae</taxon>
        <taxon>Paraperlucidibaca</taxon>
    </lineage>
</organism>
<comment type="caution">
    <text evidence="6">The sequence shown here is derived from an EMBL/GenBank/DDBJ whole genome shotgun (WGS) entry which is preliminary data.</text>
</comment>
<feature type="domain" description="Galactose oxidase-like Early set" evidence="5">
    <location>
        <begin position="673"/>
        <end position="767"/>
    </location>
</feature>
<evidence type="ECO:0000256" key="1">
    <source>
        <dbReference type="ARBA" id="ARBA00022729"/>
    </source>
</evidence>
<dbReference type="InterPro" id="IPR015202">
    <property type="entry name" value="GO-like_E_set"/>
</dbReference>
<accession>A0ABW3HGG6</accession>
<dbReference type="CDD" id="cd02851">
    <property type="entry name" value="E_set_GO_C"/>
    <property type="match status" value="1"/>
</dbReference>
<dbReference type="Pfam" id="PF09118">
    <property type="entry name" value="GO-like_E_set"/>
    <property type="match status" value="1"/>
</dbReference>
<keyword evidence="7" id="KW-1185">Reference proteome</keyword>
<reference evidence="7" key="1">
    <citation type="journal article" date="2019" name="Int. J. Syst. Evol. Microbiol.">
        <title>The Global Catalogue of Microorganisms (GCM) 10K type strain sequencing project: providing services to taxonomists for standard genome sequencing and annotation.</title>
        <authorList>
            <consortium name="The Broad Institute Genomics Platform"/>
            <consortium name="The Broad Institute Genome Sequencing Center for Infectious Disease"/>
            <person name="Wu L."/>
            <person name="Ma J."/>
        </authorList>
    </citation>
    <scope>NUCLEOTIDE SEQUENCE [LARGE SCALE GENOMIC DNA]</scope>
    <source>
        <strain evidence="7">CCUG 63419</strain>
    </source>
</reference>
<dbReference type="InterPro" id="IPR014756">
    <property type="entry name" value="Ig_E-set"/>
</dbReference>
<protein>
    <submittedName>
        <fullName evidence="6">Galactose oxidase-like domain-containing protein</fullName>
    </submittedName>
</protein>
<evidence type="ECO:0000313" key="7">
    <source>
        <dbReference type="Proteomes" id="UP001597044"/>
    </source>
</evidence>
<dbReference type="PROSITE" id="PS51257">
    <property type="entry name" value="PROKAR_LIPOPROTEIN"/>
    <property type="match status" value="1"/>
</dbReference>